<dbReference type="Proteomes" id="UP001152798">
    <property type="component" value="Chromosome 4"/>
</dbReference>
<proteinExistence type="inferred from homology"/>
<reference evidence="7" key="1">
    <citation type="submission" date="2022-01" db="EMBL/GenBank/DDBJ databases">
        <authorList>
            <person name="King R."/>
        </authorList>
    </citation>
    <scope>NUCLEOTIDE SEQUENCE</scope>
</reference>
<feature type="transmembrane region" description="Helical" evidence="6">
    <location>
        <begin position="380"/>
        <end position="404"/>
    </location>
</feature>
<keyword evidence="2 6" id="KW-1003">Cell membrane</keyword>
<evidence type="ECO:0000313" key="8">
    <source>
        <dbReference type="Proteomes" id="UP001152798"/>
    </source>
</evidence>
<dbReference type="GO" id="GO:0005886">
    <property type="term" value="C:plasma membrane"/>
    <property type="evidence" value="ECO:0007669"/>
    <property type="project" value="UniProtKB-SubCell"/>
</dbReference>
<dbReference type="GO" id="GO:0007165">
    <property type="term" value="P:signal transduction"/>
    <property type="evidence" value="ECO:0007669"/>
    <property type="project" value="UniProtKB-KW"/>
</dbReference>
<feature type="transmembrane region" description="Helical" evidence="6">
    <location>
        <begin position="230"/>
        <end position="253"/>
    </location>
</feature>
<evidence type="ECO:0000256" key="2">
    <source>
        <dbReference type="ARBA" id="ARBA00022475"/>
    </source>
</evidence>
<evidence type="ECO:0000256" key="1">
    <source>
        <dbReference type="ARBA" id="ARBA00004651"/>
    </source>
</evidence>
<evidence type="ECO:0000256" key="3">
    <source>
        <dbReference type="ARBA" id="ARBA00022692"/>
    </source>
</evidence>
<evidence type="ECO:0000256" key="6">
    <source>
        <dbReference type="RuleBase" id="RU363108"/>
    </source>
</evidence>
<comment type="similarity">
    <text evidence="6">Belongs to the insect chemoreceptor superfamily. Gustatory receptor (GR) family.</text>
</comment>
<comment type="subcellular location">
    <subcellularLocation>
        <location evidence="1 6">Cell membrane</location>
        <topology evidence="1 6">Multi-pass membrane protein</topology>
    </subcellularLocation>
</comment>
<keyword evidence="3 6" id="KW-0812">Transmembrane</keyword>
<keyword evidence="6" id="KW-0675">Receptor</keyword>
<protein>
    <recommendedName>
        <fullName evidence="6">Gustatory receptor</fullName>
    </recommendedName>
</protein>
<evidence type="ECO:0000313" key="7">
    <source>
        <dbReference type="EMBL" id="CAH1397671.1"/>
    </source>
</evidence>
<dbReference type="Pfam" id="PF08395">
    <property type="entry name" value="7tm_7"/>
    <property type="match status" value="2"/>
</dbReference>
<keyword evidence="8" id="KW-1185">Reference proteome</keyword>
<dbReference type="InterPro" id="IPR013604">
    <property type="entry name" value="7TM_chemorcpt"/>
</dbReference>
<dbReference type="AlphaFoldDB" id="A0A9P0H9C5"/>
<accession>A0A9P0H9C5</accession>
<keyword evidence="4 6" id="KW-1133">Transmembrane helix</keyword>
<sequence length="456" mass="51774">MHITTASTSIWRVRALRRIIVILEEVDAFLNIHTKMDFDLSEIVVTCLNFLVLVWRCYNTQYIIYAVLTVILVTNLWLAIAQFSVLASLINSRLEGACESLDELKMRSDSPYKGHKVVILSDVHNKLCDAIEILHTAFAWLLTVLVAVCFVGITVFTFYTYGVLKRNENFDILLLFQDETVLRSHLFGIQSVTTTLSIGFIAIGLNYWFISSLSLFEETTGQEFLAKAELIMLLCFINSLSMMHITAASTSIWRGRAVREIIDILDEVDASLNNCSKMDFGLSDLVASCLNFFVVVWRCCNSQGNIVWPLYLSVLSINLWLVIAQFSVLSSLINSRLEAACESLNELKMRSDSPYKDQKVAILSDVHNKLCDAGEILHTAFAWLLTVLVAVCCLGIIALTFYMYGVQRIIKYFDIRLLLFEDDKVLWIICFFTITWKIAASSSELTQKVVKLLNYK</sequence>
<evidence type="ECO:0000256" key="5">
    <source>
        <dbReference type="ARBA" id="ARBA00023136"/>
    </source>
</evidence>
<feature type="transmembrane region" description="Helical" evidence="6">
    <location>
        <begin position="137"/>
        <end position="164"/>
    </location>
</feature>
<feature type="transmembrane region" description="Helical" evidence="6">
    <location>
        <begin position="185"/>
        <end position="210"/>
    </location>
</feature>
<feature type="transmembrane region" description="Helical" evidence="6">
    <location>
        <begin position="62"/>
        <end position="85"/>
    </location>
</feature>
<gene>
    <name evidence="7" type="ORF">NEZAVI_LOCUS7457</name>
</gene>
<dbReference type="GO" id="GO:0050909">
    <property type="term" value="P:sensory perception of taste"/>
    <property type="evidence" value="ECO:0007669"/>
    <property type="project" value="InterPro"/>
</dbReference>
<name>A0A9P0H9C5_NEZVI</name>
<keyword evidence="6" id="KW-0807">Transducer</keyword>
<feature type="transmembrane region" description="Helical" evidence="6">
    <location>
        <begin position="306"/>
        <end position="328"/>
    </location>
</feature>
<keyword evidence="5 6" id="KW-0472">Membrane</keyword>
<feature type="transmembrane region" description="Helical" evidence="6">
    <location>
        <begin position="38"/>
        <end position="55"/>
    </location>
</feature>
<evidence type="ECO:0000256" key="4">
    <source>
        <dbReference type="ARBA" id="ARBA00022989"/>
    </source>
</evidence>
<dbReference type="EMBL" id="OV725080">
    <property type="protein sequence ID" value="CAH1397671.1"/>
    <property type="molecule type" value="Genomic_DNA"/>
</dbReference>
<organism evidence="7 8">
    <name type="scientific">Nezara viridula</name>
    <name type="common">Southern green stink bug</name>
    <name type="synonym">Cimex viridulus</name>
    <dbReference type="NCBI Taxonomy" id="85310"/>
    <lineage>
        <taxon>Eukaryota</taxon>
        <taxon>Metazoa</taxon>
        <taxon>Ecdysozoa</taxon>
        <taxon>Arthropoda</taxon>
        <taxon>Hexapoda</taxon>
        <taxon>Insecta</taxon>
        <taxon>Pterygota</taxon>
        <taxon>Neoptera</taxon>
        <taxon>Paraneoptera</taxon>
        <taxon>Hemiptera</taxon>
        <taxon>Heteroptera</taxon>
        <taxon>Panheteroptera</taxon>
        <taxon>Pentatomomorpha</taxon>
        <taxon>Pentatomoidea</taxon>
        <taxon>Pentatomidae</taxon>
        <taxon>Pentatominae</taxon>
        <taxon>Nezara</taxon>
    </lineage>
</organism>
<comment type="function">
    <text evidence="6">Gustatory receptor which mediates acceptance or avoidance behavior, depending on its substrates.</text>
</comment>